<protein>
    <submittedName>
        <fullName evidence="5">Zinc protease</fullName>
    </submittedName>
</protein>
<dbReference type="Proteomes" id="UP000247780">
    <property type="component" value="Unassembled WGS sequence"/>
</dbReference>
<sequence>MKISFCPSRLIIFLCVTLLVSPLPASANPHEYLLDNGLKLVIKEDHRSPVVIQQVWYKAGSMDEVNGTTGVAHALEHMMFKGTDSVPTGEFSRRIAAVGGKENAFTSSDYTAYYQQLHQRHLPMAMELESDRMHNLRLTQEEFAKEIQVVMEERRLRTDDQAHALLYEKLMATAFQAHPYRRPIIGWMNDLEHMQVSDAQDWYKRWYAPNNAVLVVVGDVDPESVLALAKKYYGRFSAGKIPSLSERKPQIEPPQIGIKRLVVKAPAKLPHLIMGYKVPVLKDPKNDWEPYALTILAEVLDGNAAARLNKALVRETRVAISADAGYSAIERGPGTFYIDGTPSEGRTADELEQSIRTEIDKIIQSGITQEELARVKAQVVASRTYQLDSTFAQAMQIGRLESIGLSHRDADIILERLQAVTAEQVRNVAEKYLIDDSLTVAVLDPQPLSETSSSRNSNIELKH</sequence>
<comment type="similarity">
    <text evidence="1">Belongs to the peptidase M16 family.</text>
</comment>
<dbReference type="EMBL" id="QICQ01000004">
    <property type="protein sequence ID" value="PXV83638.1"/>
    <property type="molecule type" value="Genomic_DNA"/>
</dbReference>
<keyword evidence="6" id="KW-1185">Reference proteome</keyword>
<organism evidence="5 6">
    <name type="scientific">Nitrosomonas eutropha</name>
    <dbReference type="NCBI Taxonomy" id="916"/>
    <lineage>
        <taxon>Bacteria</taxon>
        <taxon>Pseudomonadati</taxon>
        <taxon>Pseudomonadota</taxon>
        <taxon>Betaproteobacteria</taxon>
        <taxon>Nitrosomonadales</taxon>
        <taxon>Nitrosomonadaceae</taxon>
        <taxon>Nitrosomonas</taxon>
    </lineage>
</organism>
<feature type="domain" description="Peptidase M16 C-terminal" evidence="4">
    <location>
        <begin position="196"/>
        <end position="378"/>
    </location>
</feature>
<dbReference type="PANTHER" id="PTHR11851">
    <property type="entry name" value="METALLOPROTEASE"/>
    <property type="match status" value="1"/>
</dbReference>
<dbReference type="InterPro" id="IPR007863">
    <property type="entry name" value="Peptidase_M16_C"/>
</dbReference>
<dbReference type="RefSeq" id="WP_011634580.1">
    <property type="nucleotide sequence ID" value="NZ_QICQ01000004.1"/>
</dbReference>
<dbReference type="PANTHER" id="PTHR11851:SF49">
    <property type="entry name" value="MITOCHONDRIAL-PROCESSING PEPTIDASE SUBUNIT ALPHA"/>
    <property type="match status" value="1"/>
</dbReference>
<feature type="chain" id="PRO_5046679800" evidence="2">
    <location>
        <begin position="28"/>
        <end position="463"/>
    </location>
</feature>
<reference evidence="5 6" key="1">
    <citation type="submission" date="2018-04" db="EMBL/GenBank/DDBJ databases">
        <title>Active sludge and wastewater microbial communities from Klosterneuburg, Austria.</title>
        <authorList>
            <person name="Wagner M."/>
        </authorList>
    </citation>
    <scope>NUCLEOTIDE SEQUENCE [LARGE SCALE GENOMIC DNA]</scope>
    <source>
        <strain evidence="5 6">Nm 57</strain>
    </source>
</reference>
<dbReference type="GO" id="GO:0008233">
    <property type="term" value="F:peptidase activity"/>
    <property type="evidence" value="ECO:0007669"/>
    <property type="project" value="UniProtKB-KW"/>
</dbReference>
<evidence type="ECO:0000259" key="4">
    <source>
        <dbReference type="Pfam" id="PF05193"/>
    </source>
</evidence>
<accession>A0ABX5M997</accession>
<dbReference type="SUPFAM" id="SSF63411">
    <property type="entry name" value="LuxS/MPP-like metallohydrolase"/>
    <property type="match status" value="2"/>
</dbReference>
<comment type="caution">
    <text evidence="5">The sequence shown here is derived from an EMBL/GenBank/DDBJ whole genome shotgun (WGS) entry which is preliminary data.</text>
</comment>
<proteinExistence type="inferred from homology"/>
<evidence type="ECO:0000256" key="1">
    <source>
        <dbReference type="ARBA" id="ARBA00007261"/>
    </source>
</evidence>
<keyword evidence="2" id="KW-0732">Signal</keyword>
<name>A0ABX5M997_9PROT</name>
<evidence type="ECO:0000313" key="5">
    <source>
        <dbReference type="EMBL" id="PXV83638.1"/>
    </source>
</evidence>
<keyword evidence="5" id="KW-0645">Protease</keyword>
<dbReference type="InterPro" id="IPR011765">
    <property type="entry name" value="Pept_M16_N"/>
</dbReference>
<evidence type="ECO:0000313" key="6">
    <source>
        <dbReference type="Proteomes" id="UP000247780"/>
    </source>
</evidence>
<evidence type="ECO:0000256" key="2">
    <source>
        <dbReference type="SAM" id="SignalP"/>
    </source>
</evidence>
<gene>
    <name evidence="5" type="ORF">C8R14_104101</name>
</gene>
<dbReference type="Pfam" id="PF00675">
    <property type="entry name" value="Peptidase_M16"/>
    <property type="match status" value="1"/>
</dbReference>
<dbReference type="Gene3D" id="3.30.830.10">
    <property type="entry name" value="Metalloenzyme, LuxS/M16 peptidase-like"/>
    <property type="match status" value="2"/>
</dbReference>
<dbReference type="InterPro" id="IPR011249">
    <property type="entry name" value="Metalloenz_LuxS/M16"/>
</dbReference>
<keyword evidence="5" id="KW-0378">Hydrolase</keyword>
<dbReference type="Pfam" id="PF05193">
    <property type="entry name" value="Peptidase_M16_C"/>
    <property type="match status" value="1"/>
</dbReference>
<feature type="signal peptide" evidence="2">
    <location>
        <begin position="1"/>
        <end position="27"/>
    </location>
</feature>
<dbReference type="InterPro" id="IPR050361">
    <property type="entry name" value="MPP/UQCRC_Complex"/>
</dbReference>
<feature type="domain" description="Peptidase M16 N-terminal" evidence="3">
    <location>
        <begin position="41"/>
        <end position="185"/>
    </location>
</feature>
<evidence type="ECO:0000259" key="3">
    <source>
        <dbReference type="Pfam" id="PF00675"/>
    </source>
</evidence>
<dbReference type="GO" id="GO:0006508">
    <property type="term" value="P:proteolysis"/>
    <property type="evidence" value="ECO:0007669"/>
    <property type="project" value="UniProtKB-KW"/>
</dbReference>